<dbReference type="AlphaFoldDB" id="A0A0A9A6H0"/>
<evidence type="ECO:0000313" key="1">
    <source>
        <dbReference type="EMBL" id="JAD46681.1"/>
    </source>
</evidence>
<accession>A0A0A9A6H0</accession>
<reference evidence="1" key="2">
    <citation type="journal article" date="2015" name="Data Brief">
        <title>Shoot transcriptome of the giant reed, Arundo donax.</title>
        <authorList>
            <person name="Barrero R.A."/>
            <person name="Guerrero F.D."/>
            <person name="Moolhuijzen P."/>
            <person name="Goolsby J.A."/>
            <person name="Tidwell J."/>
            <person name="Bellgard S.E."/>
            <person name="Bellgard M.I."/>
        </authorList>
    </citation>
    <scope>NUCLEOTIDE SEQUENCE</scope>
    <source>
        <tissue evidence="1">Shoot tissue taken approximately 20 cm above the soil surface</tissue>
    </source>
</reference>
<name>A0A0A9A6H0_ARUDO</name>
<protein>
    <submittedName>
        <fullName evidence="1">Uncharacterized protein</fullName>
    </submittedName>
</protein>
<proteinExistence type="predicted"/>
<dbReference type="EMBL" id="GBRH01251214">
    <property type="protein sequence ID" value="JAD46681.1"/>
    <property type="molecule type" value="Transcribed_RNA"/>
</dbReference>
<organism evidence="1">
    <name type="scientific">Arundo donax</name>
    <name type="common">Giant reed</name>
    <name type="synonym">Donax arundinaceus</name>
    <dbReference type="NCBI Taxonomy" id="35708"/>
    <lineage>
        <taxon>Eukaryota</taxon>
        <taxon>Viridiplantae</taxon>
        <taxon>Streptophyta</taxon>
        <taxon>Embryophyta</taxon>
        <taxon>Tracheophyta</taxon>
        <taxon>Spermatophyta</taxon>
        <taxon>Magnoliopsida</taxon>
        <taxon>Liliopsida</taxon>
        <taxon>Poales</taxon>
        <taxon>Poaceae</taxon>
        <taxon>PACMAD clade</taxon>
        <taxon>Arundinoideae</taxon>
        <taxon>Arundineae</taxon>
        <taxon>Arundo</taxon>
    </lineage>
</organism>
<sequence length="41" mass="4724">MCSDRSTEQSSMNFAGAEQIYQLVIYRKSMINPTDLPTRKL</sequence>
<reference evidence="1" key="1">
    <citation type="submission" date="2014-09" db="EMBL/GenBank/DDBJ databases">
        <authorList>
            <person name="Magalhaes I.L.F."/>
            <person name="Oliveira U."/>
            <person name="Santos F.R."/>
            <person name="Vidigal T.H.D.A."/>
            <person name="Brescovit A.D."/>
            <person name="Santos A.J."/>
        </authorList>
    </citation>
    <scope>NUCLEOTIDE SEQUENCE</scope>
    <source>
        <tissue evidence="1">Shoot tissue taken approximately 20 cm above the soil surface</tissue>
    </source>
</reference>